<evidence type="ECO:0000256" key="3">
    <source>
        <dbReference type="ARBA" id="ARBA00022692"/>
    </source>
</evidence>
<evidence type="ECO:0000259" key="8">
    <source>
        <dbReference type="PROSITE" id="PS50850"/>
    </source>
</evidence>
<evidence type="ECO:0000313" key="9">
    <source>
        <dbReference type="EMBL" id="RVX66800.1"/>
    </source>
</evidence>
<dbReference type="FunFam" id="1.20.1250.20:FF:000018">
    <property type="entry name" value="MFS transporter permease"/>
    <property type="match status" value="1"/>
</dbReference>
<dbReference type="PANTHER" id="PTHR43791:SF3">
    <property type="entry name" value="MAJOR FACILITATOR SUPERFAMILY (MFS) PROFILE DOMAIN-CONTAINING PROTEIN"/>
    <property type="match status" value="1"/>
</dbReference>
<dbReference type="OrthoDB" id="3639251at2759"/>
<protein>
    <recommendedName>
        <fullName evidence="8">Major facilitator superfamily (MFS) profile domain-containing protein</fullName>
    </recommendedName>
</protein>
<keyword evidence="2" id="KW-0813">Transport</keyword>
<feature type="transmembrane region" description="Helical" evidence="7">
    <location>
        <begin position="171"/>
        <end position="193"/>
    </location>
</feature>
<reference evidence="9 10" key="1">
    <citation type="submission" date="2017-03" db="EMBL/GenBank/DDBJ databases">
        <title>Genomes of endolithic fungi from Antarctica.</title>
        <authorList>
            <person name="Coleine C."/>
            <person name="Masonjones S."/>
            <person name="Stajich J.E."/>
        </authorList>
    </citation>
    <scope>NUCLEOTIDE SEQUENCE [LARGE SCALE GENOMIC DNA]</scope>
    <source>
        <strain evidence="9 10">CCFEE 6314</strain>
    </source>
</reference>
<dbReference type="Pfam" id="PF07690">
    <property type="entry name" value="MFS_1"/>
    <property type="match status" value="1"/>
</dbReference>
<dbReference type="SUPFAM" id="SSF103473">
    <property type="entry name" value="MFS general substrate transporter"/>
    <property type="match status" value="1"/>
</dbReference>
<dbReference type="AlphaFoldDB" id="A0A438MVB4"/>
<evidence type="ECO:0000256" key="4">
    <source>
        <dbReference type="ARBA" id="ARBA00022989"/>
    </source>
</evidence>
<evidence type="ECO:0000256" key="2">
    <source>
        <dbReference type="ARBA" id="ARBA00022448"/>
    </source>
</evidence>
<feature type="domain" description="Major facilitator superfamily (MFS) profile" evidence="8">
    <location>
        <begin position="45"/>
        <end position="455"/>
    </location>
</feature>
<accession>A0A438MVB4</accession>
<feature type="transmembrane region" description="Helical" evidence="7">
    <location>
        <begin position="429"/>
        <end position="450"/>
    </location>
</feature>
<feature type="transmembrane region" description="Helical" evidence="7">
    <location>
        <begin position="205"/>
        <end position="226"/>
    </location>
</feature>
<dbReference type="VEuPathDB" id="FungiDB:PV10_02027"/>
<comment type="subcellular location">
    <subcellularLocation>
        <location evidence="1">Membrane</location>
        <topology evidence="1">Multi-pass membrane protein</topology>
    </subcellularLocation>
</comment>
<dbReference type="GO" id="GO:0022857">
    <property type="term" value="F:transmembrane transporter activity"/>
    <property type="evidence" value="ECO:0007669"/>
    <property type="project" value="InterPro"/>
</dbReference>
<evidence type="ECO:0000256" key="1">
    <source>
        <dbReference type="ARBA" id="ARBA00004141"/>
    </source>
</evidence>
<comment type="caution">
    <text evidence="9">The sequence shown here is derived from an EMBL/GenBank/DDBJ whole genome shotgun (WGS) entry which is preliminary data.</text>
</comment>
<feature type="transmembrane region" description="Helical" evidence="7">
    <location>
        <begin position="45"/>
        <end position="69"/>
    </location>
</feature>
<proteinExistence type="predicted"/>
<dbReference type="PANTHER" id="PTHR43791">
    <property type="entry name" value="PERMEASE-RELATED"/>
    <property type="match status" value="1"/>
</dbReference>
<feature type="transmembrane region" description="Helical" evidence="7">
    <location>
        <begin position="137"/>
        <end position="159"/>
    </location>
</feature>
<feature type="transmembrane region" description="Helical" evidence="7">
    <location>
        <begin position="81"/>
        <end position="99"/>
    </location>
</feature>
<dbReference type="EMBL" id="NAJM01000056">
    <property type="protein sequence ID" value="RVX66800.1"/>
    <property type="molecule type" value="Genomic_DNA"/>
</dbReference>
<dbReference type="FunFam" id="1.20.1250.20:FF:000013">
    <property type="entry name" value="MFS general substrate transporter"/>
    <property type="match status" value="1"/>
</dbReference>
<dbReference type="InterPro" id="IPR020846">
    <property type="entry name" value="MFS_dom"/>
</dbReference>
<dbReference type="InterPro" id="IPR011701">
    <property type="entry name" value="MFS"/>
</dbReference>
<feature type="transmembrane region" description="Helical" evidence="7">
    <location>
        <begin position="273"/>
        <end position="293"/>
    </location>
</feature>
<evidence type="ECO:0000256" key="7">
    <source>
        <dbReference type="SAM" id="Phobius"/>
    </source>
</evidence>
<evidence type="ECO:0000313" key="10">
    <source>
        <dbReference type="Proteomes" id="UP000288859"/>
    </source>
</evidence>
<feature type="transmembrane region" description="Helical" evidence="7">
    <location>
        <begin position="337"/>
        <end position="358"/>
    </location>
</feature>
<keyword evidence="4 7" id="KW-1133">Transmembrane helix</keyword>
<dbReference type="Proteomes" id="UP000288859">
    <property type="component" value="Unassembled WGS sequence"/>
</dbReference>
<feature type="transmembrane region" description="Helical" evidence="7">
    <location>
        <begin position="364"/>
        <end position="385"/>
    </location>
</feature>
<keyword evidence="5 7" id="KW-0472">Membrane</keyword>
<feature type="transmembrane region" description="Helical" evidence="7">
    <location>
        <begin position="313"/>
        <end position="330"/>
    </location>
</feature>
<feature type="transmembrane region" description="Helical" evidence="7">
    <location>
        <begin position="111"/>
        <end position="131"/>
    </location>
</feature>
<feature type="region of interest" description="Disordered" evidence="6">
    <location>
        <begin position="1"/>
        <end position="25"/>
    </location>
</feature>
<sequence length="474" mass="52789">MIEEEKSTSWAVENSPGEKEGLAGDDLGISAQEGQRILRRADWRLLPCLTFLYGLSFIDRTNLGFARIVGMSEDLNLTGNRYNVILMLFFITYTLFEIPSNSILRRVSVRLYLAGLIVGWGTISMCFGFTQTFSQMAGLRVLLGLFESGYNPACLFLISSWYKRYETQKRVAIWFIGGALIAGFNGILCYGLSQMEGVGGLRGWRWIFIVPGFTTIAVAIPFYIFVSDFPDKAKWLKPNQRTWLRRRLEEDRGETEEKLLPKHLLSAAKDWKVWAMSFLLCFPTAGGYTMAFFTPTILNGFGYSLAASQCLATPPYVAAAICSVITGIVADRKRLRGPFIIGYSILVIIGFILIGWGPNNGSRLVGIFFGVIGNYCAIPAIATLLMNNTPGAAKRQVAVAMQTTMGGIGGVVGSLIFRTQDAPHFRPGLYTAFGCMAIEIVLTSFLMWYFHKKNKAADNEGLILEDRQDFRYTL</sequence>
<dbReference type="Gene3D" id="1.20.1250.20">
    <property type="entry name" value="MFS general substrate transporter like domains"/>
    <property type="match status" value="2"/>
</dbReference>
<dbReference type="GO" id="GO:0016020">
    <property type="term" value="C:membrane"/>
    <property type="evidence" value="ECO:0007669"/>
    <property type="project" value="UniProtKB-SubCell"/>
</dbReference>
<organism evidence="9 10">
    <name type="scientific">Exophiala mesophila</name>
    <name type="common">Black yeast-like fungus</name>
    <dbReference type="NCBI Taxonomy" id="212818"/>
    <lineage>
        <taxon>Eukaryota</taxon>
        <taxon>Fungi</taxon>
        <taxon>Dikarya</taxon>
        <taxon>Ascomycota</taxon>
        <taxon>Pezizomycotina</taxon>
        <taxon>Eurotiomycetes</taxon>
        <taxon>Chaetothyriomycetidae</taxon>
        <taxon>Chaetothyriales</taxon>
        <taxon>Herpotrichiellaceae</taxon>
        <taxon>Exophiala</taxon>
    </lineage>
</organism>
<evidence type="ECO:0000256" key="6">
    <source>
        <dbReference type="SAM" id="MobiDB-lite"/>
    </source>
</evidence>
<gene>
    <name evidence="9" type="ORF">B0A52_08993</name>
</gene>
<evidence type="ECO:0000256" key="5">
    <source>
        <dbReference type="ARBA" id="ARBA00023136"/>
    </source>
</evidence>
<dbReference type="InterPro" id="IPR036259">
    <property type="entry name" value="MFS_trans_sf"/>
</dbReference>
<name>A0A438MVB4_EXOME</name>
<keyword evidence="3 7" id="KW-0812">Transmembrane</keyword>
<dbReference type="PROSITE" id="PS50850">
    <property type="entry name" value="MFS"/>
    <property type="match status" value="1"/>
</dbReference>
<feature type="transmembrane region" description="Helical" evidence="7">
    <location>
        <begin position="397"/>
        <end position="417"/>
    </location>
</feature>